<dbReference type="OrthoDB" id="727549at2759"/>
<sequence length="65" mass="7476">MVHLSCCCTWVSASSGALWCTSIWMSSSNKHLWFVCHESWLWLRWFNGPVVSSVLYPKLFCSSMA</sequence>
<evidence type="ECO:0000313" key="1">
    <source>
        <dbReference type="EMBL" id="ACF81932.1"/>
    </source>
</evidence>
<name>B4FII9_MAIZE</name>
<protein>
    <submittedName>
        <fullName evidence="1">Uncharacterized protein</fullName>
    </submittedName>
</protein>
<dbReference type="AlphaFoldDB" id="B4FII9"/>
<accession>B4FII9</accession>
<dbReference type="EMBL" id="BT036927">
    <property type="protein sequence ID" value="ACF81932.1"/>
    <property type="molecule type" value="mRNA"/>
</dbReference>
<organism evidence="1">
    <name type="scientific">Zea mays</name>
    <name type="common">Maize</name>
    <dbReference type="NCBI Taxonomy" id="4577"/>
    <lineage>
        <taxon>Eukaryota</taxon>
        <taxon>Viridiplantae</taxon>
        <taxon>Streptophyta</taxon>
        <taxon>Embryophyta</taxon>
        <taxon>Tracheophyta</taxon>
        <taxon>Spermatophyta</taxon>
        <taxon>Magnoliopsida</taxon>
        <taxon>Liliopsida</taxon>
        <taxon>Poales</taxon>
        <taxon>Poaceae</taxon>
        <taxon>PACMAD clade</taxon>
        <taxon>Panicoideae</taxon>
        <taxon>Andropogonodae</taxon>
        <taxon>Andropogoneae</taxon>
        <taxon>Tripsacinae</taxon>
        <taxon>Zea</taxon>
    </lineage>
</organism>
<dbReference type="GeneID" id="542322"/>
<dbReference type="KEGG" id="zma:542322"/>
<dbReference type="RefSeq" id="NP_001316595.1">
    <property type="nucleotide sequence ID" value="NM_001329666.1"/>
</dbReference>
<reference evidence="1" key="1">
    <citation type="journal article" date="2009" name="PLoS Genet.">
        <title>Sequencing, mapping, and analysis of 27,455 maize full-length cDNAs.</title>
        <authorList>
            <person name="Soderlund C."/>
            <person name="Descour A."/>
            <person name="Kudrna D."/>
            <person name="Bomhoff M."/>
            <person name="Boyd L."/>
            <person name="Currie J."/>
            <person name="Angelova A."/>
            <person name="Collura K."/>
            <person name="Wissotski M."/>
            <person name="Ashley E."/>
            <person name="Morrow D."/>
            <person name="Fernandes J."/>
            <person name="Walbot V."/>
            <person name="Yu Y."/>
        </authorList>
    </citation>
    <scope>NUCLEOTIDE SEQUENCE</scope>
    <source>
        <strain evidence="1">B73</strain>
    </source>
</reference>
<proteinExistence type="evidence at transcript level"/>